<reference evidence="1" key="1">
    <citation type="submission" date="2021-10" db="EMBL/GenBank/DDBJ databases">
        <title>Tropical sea cucumber genome reveals ecological adaptation and Cuvierian tubules defense mechanism.</title>
        <authorList>
            <person name="Chen T."/>
        </authorList>
    </citation>
    <scope>NUCLEOTIDE SEQUENCE</scope>
    <source>
        <strain evidence="1">Nanhai2018</strain>
        <tissue evidence="1">Muscle</tissue>
    </source>
</reference>
<evidence type="ECO:0000313" key="1">
    <source>
        <dbReference type="EMBL" id="KAJ8022910.1"/>
    </source>
</evidence>
<name>A0A9Q1BDQ8_HOLLE</name>
<dbReference type="EMBL" id="JAIZAY010000020">
    <property type="protein sequence ID" value="KAJ8022910.1"/>
    <property type="molecule type" value="Genomic_DNA"/>
</dbReference>
<organism evidence="1 2">
    <name type="scientific">Holothuria leucospilota</name>
    <name type="common">Black long sea cucumber</name>
    <name type="synonym">Mertensiothuria leucospilota</name>
    <dbReference type="NCBI Taxonomy" id="206669"/>
    <lineage>
        <taxon>Eukaryota</taxon>
        <taxon>Metazoa</taxon>
        <taxon>Echinodermata</taxon>
        <taxon>Eleutherozoa</taxon>
        <taxon>Echinozoa</taxon>
        <taxon>Holothuroidea</taxon>
        <taxon>Aspidochirotacea</taxon>
        <taxon>Aspidochirotida</taxon>
        <taxon>Holothuriidae</taxon>
        <taxon>Holothuria</taxon>
    </lineage>
</organism>
<evidence type="ECO:0000313" key="2">
    <source>
        <dbReference type="Proteomes" id="UP001152320"/>
    </source>
</evidence>
<comment type="caution">
    <text evidence="1">The sequence shown here is derived from an EMBL/GenBank/DDBJ whole genome shotgun (WGS) entry which is preliminary data.</text>
</comment>
<dbReference type="Proteomes" id="UP001152320">
    <property type="component" value="Chromosome 20"/>
</dbReference>
<sequence>MFGLAVEQVPLWQEARVRFPRRVILKTLKMEPTAVVRDAPHKQWSMGKQASEPQLEKRPWPARLEPIGWNWTVKPHLTDCTVCTTYPNMHYVCTLWSMLHISFC</sequence>
<dbReference type="AlphaFoldDB" id="A0A9Q1BDQ8"/>
<protein>
    <submittedName>
        <fullName evidence="1">Uncharacterized protein</fullName>
    </submittedName>
</protein>
<keyword evidence="2" id="KW-1185">Reference proteome</keyword>
<gene>
    <name evidence="1" type="ORF">HOLleu_37940</name>
</gene>
<accession>A0A9Q1BDQ8</accession>
<proteinExistence type="predicted"/>